<keyword evidence="1" id="KW-0732">Signal</keyword>
<evidence type="ECO:0008006" key="4">
    <source>
        <dbReference type="Google" id="ProtNLM"/>
    </source>
</evidence>
<proteinExistence type="predicted"/>
<sequence length="245" mass="25455">MKKKMIALLAGALMTAAMAGNAMAYFEQDHLVRVVYDKTVMTEVATDLGKVQDIIAAAKNGPVTLGAGADSYLGGALATSALSNLNVAYYAVNVANKDLWLSSKTDTQSIATTQWGTTSSMISNTLGIYAPSATSTVTLAMANPSSYWNKLDGNGTRVGKFNTTYTVANGEMNLAALATGGEAKQNLFFWDNPSLTSGAAGAKQVTIKTLSTGGTQVASNVPVPPALFLMGSGLLGLVGIRRKKQ</sequence>
<accession>Q39VN8</accession>
<feature type="signal peptide" evidence="1">
    <location>
        <begin position="1"/>
        <end position="24"/>
    </location>
</feature>
<dbReference type="STRING" id="269799.Gmet_1452"/>
<dbReference type="KEGG" id="gme:Gmet_1452"/>
<name>Q39VN8_GEOMG</name>
<protein>
    <recommendedName>
        <fullName evidence="4">PEP motif-containing protein, exosortase substrate</fullName>
    </recommendedName>
</protein>
<dbReference type="NCBIfam" id="TIGR02595">
    <property type="entry name" value="PEP_CTERM"/>
    <property type="match status" value="1"/>
</dbReference>
<keyword evidence="3" id="KW-1185">Reference proteome</keyword>
<dbReference type="RefSeq" id="WP_004511617.1">
    <property type="nucleotide sequence ID" value="NC_007517.1"/>
</dbReference>
<dbReference type="Proteomes" id="UP000007073">
    <property type="component" value="Chromosome"/>
</dbReference>
<dbReference type="InterPro" id="IPR013424">
    <property type="entry name" value="Ice-binding_C"/>
</dbReference>
<evidence type="ECO:0000313" key="3">
    <source>
        <dbReference type="Proteomes" id="UP000007073"/>
    </source>
</evidence>
<dbReference type="AlphaFoldDB" id="Q39VN8"/>
<reference evidence="2 3" key="2">
    <citation type="journal article" date="2009" name="BMC Microbiol.">
        <title>The genome sequence of Geobacter metallireducens: features of metabolism, physiology and regulation common and dissimilar to Geobacter sulfurreducens.</title>
        <authorList>
            <person name="Aklujkar M."/>
            <person name="Krushkal J."/>
            <person name="DiBartolo G."/>
            <person name="Lapidus A."/>
            <person name="Land M.L."/>
            <person name="Lovley D.R."/>
        </authorList>
    </citation>
    <scope>NUCLEOTIDE SEQUENCE [LARGE SCALE GENOMIC DNA]</scope>
    <source>
        <strain evidence="3">ATCC 53774 / DSM 7210 / GS-15</strain>
    </source>
</reference>
<reference evidence="2 3" key="1">
    <citation type="submission" date="2005-10" db="EMBL/GenBank/DDBJ databases">
        <title>Complete sequence of Geobacter metallireducens GS-15.</title>
        <authorList>
            <consortium name="US DOE Joint Genome Institute"/>
            <person name="Copeland A."/>
            <person name="Lucas S."/>
            <person name="Lapidus A."/>
            <person name="Barry K."/>
            <person name="Detter J.C."/>
            <person name="Glavina T."/>
            <person name="Hammon N."/>
            <person name="Israni S."/>
            <person name="Pitluck S."/>
            <person name="Di Bartolo G."/>
            <person name="Chain P."/>
            <person name="Schmutz J."/>
            <person name="Larimer F."/>
            <person name="Land M."/>
            <person name="Kyrpides N."/>
            <person name="Ivanova N."/>
            <person name="Richardson P."/>
        </authorList>
    </citation>
    <scope>NUCLEOTIDE SEQUENCE [LARGE SCALE GENOMIC DNA]</scope>
    <source>
        <strain evidence="3">ATCC 53774 / DSM 7210 / GS-15</strain>
    </source>
</reference>
<evidence type="ECO:0000313" key="2">
    <source>
        <dbReference type="EMBL" id="ABB31686.1"/>
    </source>
</evidence>
<organism evidence="2 3">
    <name type="scientific">Geobacter metallireducens (strain ATCC 53774 / DSM 7210 / GS-15)</name>
    <dbReference type="NCBI Taxonomy" id="269799"/>
    <lineage>
        <taxon>Bacteria</taxon>
        <taxon>Pseudomonadati</taxon>
        <taxon>Thermodesulfobacteriota</taxon>
        <taxon>Desulfuromonadia</taxon>
        <taxon>Geobacterales</taxon>
        <taxon>Geobacteraceae</taxon>
        <taxon>Geobacter</taxon>
    </lineage>
</organism>
<feature type="chain" id="PRO_5004223351" description="PEP motif-containing protein, exosortase substrate" evidence="1">
    <location>
        <begin position="25"/>
        <end position="245"/>
    </location>
</feature>
<evidence type="ECO:0000256" key="1">
    <source>
        <dbReference type="SAM" id="SignalP"/>
    </source>
</evidence>
<dbReference type="HOGENOM" id="CLU_1056731_0_0_7"/>
<dbReference type="EMBL" id="CP000148">
    <property type="protein sequence ID" value="ABB31686.1"/>
    <property type="molecule type" value="Genomic_DNA"/>
</dbReference>
<gene>
    <name evidence="2" type="ordered locus">Gmet_1452</name>
</gene>